<keyword evidence="2" id="KW-0472">Membrane</keyword>
<dbReference type="InterPro" id="IPR055355">
    <property type="entry name" value="ZP-C"/>
</dbReference>
<organism evidence="4 5">
    <name type="scientific">Mesorhabditis spiculigera</name>
    <dbReference type="NCBI Taxonomy" id="96644"/>
    <lineage>
        <taxon>Eukaryota</taxon>
        <taxon>Metazoa</taxon>
        <taxon>Ecdysozoa</taxon>
        <taxon>Nematoda</taxon>
        <taxon>Chromadorea</taxon>
        <taxon>Rhabditida</taxon>
        <taxon>Rhabditina</taxon>
        <taxon>Rhabditomorpha</taxon>
        <taxon>Rhabditoidea</taxon>
        <taxon>Rhabditidae</taxon>
        <taxon>Mesorhabditinae</taxon>
        <taxon>Mesorhabditis</taxon>
    </lineage>
</organism>
<comment type="caution">
    <text evidence="4">The sequence shown here is derived from an EMBL/GenBank/DDBJ whole genome shotgun (WGS) entry which is preliminary data.</text>
</comment>
<dbReference type="AlphaFoldDB" id="A0AA36D050"/>
<dbReference type="Pfam" id="PF00100">
    <property type="entry name" value="Zona_pellucida"/>
    <property type="match status" value="1"/>
</dbReference>
<keyword evidence="1" id="KW-1015">Disulfide bond</keyword>
<feature type="domain" description="ZP" evidence="3">
    <location>
        <begin position="29"/>
        <end position="631"/>
    </location>
</feature>
<keyword evidence="5" id="KW-1185">Reference proteome</keyword>
<dbReference type="PANTHER" id="PTHR46560:SF12">
    <property type="entry name" value="ZP DOMAIN-CONTAINING PROTEIN"/>
    <property type="match status" value="1"/>
</dbReference>
<feature type="transmembrane region" description="Helical" evidence="2">
    <location>
        <begin position="680"/>
        <end position="703"/>
    </location>
</feature>
<evidence type="ECO:0000313" key="4">
    <source>
        <dbReference type="EMBL" id="CAJ0578550.1"/>
    </source>
</evidence>
<protein>
    <recommendedName>
        <fullName evidence="3">ZP domain-containing protein</fullName>
    </recommendedName>
</protein>
<reference evidence="4" key="1">
    <citation type="submission" date="2023-06" db="EMBL/GenBank/DDBJ databases">
        <authorList>
            <person name="Delattre M."/>
        </authorList>
    </citation>
    <scope>NUCLEOTIDE SEQUENCE</scope>
    <source>
        <strain evidence="4">AF72</strain>
    </source>
</reference>
<evidence type="ECO:0000256" key="2">
    <source>
        <dbReference type="SAM" id="Phobius"/>
    </source>
</evidence>
<proteinExistence type="predicted"/>
<keyword evidence="2" id="KW-0812">Transmembrane</keyword>
<gene>
    <name evidence="4" type="ORF">MSPICULIGERA_LOCUS16798</name>
</gene>
<dbReference type="Gene3D" id="2.60.40.4100">
    <property type="entry name" value="Zona pellucida, ZP-C domain"/>
    <property type="match status" value="1"/>
</dbReference>
<dbReference type="PROSITE" id="PS51034">
    <property type="entry name" value="ZP_2"/>
    <property type="match status" value="1"/>
</dbReference>
<name>A0AA36D050_9BILA</name>
<evidence type="ECO:0000259" key="3">
    <source>
        <dbReference type="PROSITE" id="PS51034"/>
    </source>
</evidence>
<dbReference type="InterPro" id="IPR001507">
    <property type="entry name" value="ZP_dom"/>
</dbReference>
<keyword evidence="2" id="KW-1133">Transmembrane helix</keyword>
<dbReference type="PANTHER" id="PTHR46560">
    <property type="entry name" value="CYPHER, ISOFORM B"/>
    <property type="match status" value="1"/>
</dbReference>
<dbReference type="Proteomes" id="UP001177023">
    <property type="component" value="Unassembled WGS sequence"/>
</dbReference>
<dbReference type="InterPro" id="IPR042235">
    <property type="entry name" value="ZP-C_dom"/>
</dbReference>
<feature type="non-terminal residue" evidence="4">
    <location>
        <position position="723"/>
    </location>
</feature>
<accession>A0AA36D050</accession>
<sequence>MILRIFLLINVARGQFNFNPPKIKAVNAMCSSEGITASLDFDRAFNGKIYSLDYANVHECIYYNTMDMDTVLFSIPAHRCGTKLSRTTRNVIDQMENRVYVQMDKDTQTAADKQFSFVCQLATVEKAANTNSADRGLEIRRHPISAPLAAQDTYEAMTPIQPTVQHAPSIDPYPRPPQNNFVYQESPALSAQTSHQVVPTVAAVSSSNSPFGNWPIPGSVGYNPGFGTRSSMPKLMVPDPIVPSTGRLSQSPASNYAIEHNSIDGQSFADKERQLLGIASQDSFAVGPGTSKAGSVSGIDALRNVLATKGRIDGAEALRTLQDQQRLEGIQFNPLVGVGLEPASNRPTEKVEAKPWADVVVPASVDAGMIPKTAMSLDNDVLTHGYPLPAVKQQPAILIPVATSRMPPVSAEVRRAPPIRPMTPPPQTFGYQTPPTYRGPIQVAPSLDRPGYAVEDFEPPPPHPPLHPHVSFTKDESPDDGQVPVDRMIATQKPETVKQEVFLEIQLGNGPSAPTVSRPVKIGENITLVVRSRSLNKDPNFYDMFVHSCFATDGPGTTKIELIDKDGCVTRPTVVSPMERRKDSSNQQISYFFKISAFKFPGPDDVYFSCSVELTPQEKANEICARGKNKRARRANRIVDGHTMRLFDNVKIELEDEYERDKRAAVREEITALHCMTSSVLTALVLVGASVTLAFFASALTAMRLHLQMKYMKSKSEYPANKR</sequence>
<dbReference type="EMBL" id="CATQJA010002654">
    <property type="protein sequence ID" value="CAJ0578550.1"/>
    <property type="molecule type" value="Genomic_DNA"/>
</dbReference>
<dbReference type="SMART" id="SM00241">
    <property type="entry name" value="ZP"/>
    <property type="match status" value="1"/>
</dbReference>
<evidence type="ECO:0000256" key="1">
    <source>
        <dbReference type="ARBA" id="ARBA00023157"/>
    </source>
</evidence>
<evidence type="ECO:0000313" key="5">
    <source>
        <dbReference type="Proteomes" id="UP001177023"/>
    </source>
</evidence>